<evidence type="ECO:0000313" key="1">
    <source>
        <dbReference type="EMBL" id="RVU95336.1"/>
    </source>
</evidence>
<gene>
    <name evidence="1" type="ORF">EK398_11125</name>
</gene>
<dbReference type="Pfam" id="PF11148">
    <property type="entry name" value="DUF2922"/>
    <property type="match status" value="1"/>
</dbReference>
<dbReference type="AlphaFoldDB" id="A0A437UP47"/>
<proteinExistence type="predicted"/>
<protein>
    <submittedName>
        <fullName evidence="1">DUF2922 family protein</fullName>
    </submittedName>
</protein>
<dbReference type="RefSeq" id="WP_118368028.1">
    <property type="nucleotide sequence ID" value="NZ_CAAKNX010000162.1"/>
</dbReference>
<reference evidence="1 2" key="1">
    <citation type="submission" date="2018-12" db="EMBL/GenBank/DDBJ databases">
        <title>A novel vanA-carrying plasmid in a clinical isolate of Enterococcus avium.</title>
        <authorList>
            <person name="Bernasconi O.J."/>
            <person name="Luzzaro F."/>
            <person name="Endimiani A."/>
        </authorList>
    </citation>
    <scope>NUCLEOTIDE SEQUENCE [LARGE SCALE GENOMIC DNA]</scope>
    <source>
        <strain evidence="1 2">LC0559/18</strain>
    </source>
</reference>
<organism evidence="1 2">
    <name type="scientific">Enterococcus avium</name>
    <name type="common">Streptococcus avium</name>
    <dbReference type="NCBI Taxonomy" id="33945"/>
    <lineage>
        <taxon>Bacteria</taxon>
        <taxon>Bacillati</taxon>
        <taxon>Bacillota</taxon>
        <taxon>Bacilli</taxon>
        <taxon>Lactobacillales</taxon>
        <taxon>Enterococcaceae</taxon>
        <taxon>Enterococcus</taxon>
    </lineage>
</organism>
<evidence type="ECO:0000313" key="2">
    <source>
        <dbReference type="Proteomes" id="UP000288388"/>
    </source>
</evidence>
<dbReference type="EMBL" id="RYZS01000001">
    <property type="protein sequence ID" value="RVU95336.1"/>
    <property type="molecule type" value="Genomic_DNA"/>
</dbReference>
<accession>A0A437UP47</accession>
<sequence length="168" mass="19207">MESIGKTRIRLQVKYEKSNGNYHRFSIKDVNRDLPAEKIKSSLGKLAIVDLFDQDGVGLFKKAVEAKFVETTESKIFDNRNDEDTLQEKSAASEKQLIRIPEDLIITEERPEPDILIQKIGLPKGIDLQELNDQQTTSILIACMHVNAELKDVWLEDNQITLIERLKS</sequence>
<dbReference type="InterPro" id="IPR021321">
    <property type="entry name" value="DUF2922"/>
</dbReference>
<name>A0A437UP47_ENTAV</name>
<comment type="caution">
    <text evidence="1">The sequence shown here is derived from an EMBL/GenBank/DDBJ whole genome shotgun (WGS) entry which is preliminary data.</text>
</comment>
<dbReference type="Proteomes" id="UP000288388">
    <property type="component" value="Unassembled WGS sequence"/>
</dbReference>